<evidence type="ECO:0000313" key="1">
    <source>
        <dbReference type="EMBL" id="GAA4263677.1"/>
    </source>
</evidence>
<dbReference type="Proteomes" id="UP001500620">
    <property type="component" value="Unassembled WGS sequence"/>
</dbReference>
<keyword evidence="2" id="KW-1185">Reference proteome</keyword>
<sequence length="249" mass="28368">MTDELQKLVLDAHGGLKRWSEVNTLVADLSVDGPFWQLRGFPHAFLEEHIEVAVHRQHIAVNPWVSPDTTMIFDADTQQVSLTTTGNRVVDSLTAPRLTFADYDISSPWESLQVGYFLGYAMWNYLTTPFLFTFPGVRTREIQPWEESGQTWRRLHVTFPENIATHTAQQVFYYDSASMLRRLDYTVDVNADVPVAHYVDDYKTFDGLVFPTRRRVHRRKPDGTANLDLASITIDIHNVTSSSTSSTAS</sequence>
<evidence type="ECO:0000313" key="2">
    <source>
        <dbReference type="Proteomes" id="UP001500620"/>
    </source>
</evidence>
<reference evidence="2" key="1">
    <citation type="journal article" date="2019" name="Int. J. Syst. Evol. Microbiol.">
        <title>The Global Catalogue of Microorganisms (GCM) 10K type strain sequencing project: providing services to taxonomists for standard genome sequencing and annotation.</title>
        <authorList>
            <consortium name="The Broad Institute Genomics Platform"/>
            <consortium name="The Broad Institute Genome Sequencing Center for Infectious Disease"/>
            <person name="Wu L."/>
            <person name="Ma J."/>
        </authorList>
    </citation>
    <scope>NUCLEOTIDE SEQUENCE [LARGE SCALE GENOMIC DNA]</scope>
    <source>
        <strain evidence="2">JCM 17441</strain>
    </source>
</reference>
<comment type="caution">
    <text evidence="1">The sequence shown here is derived from an EMBL/GenBank/DDBJ whole genome shotgun (WGS) entry which is preliminary data.</text>
</comment>
<protein>
    <submittedName>
        <fullName evidence="1">Uncharacterized protein</fullName>
    </submittedName>
</protein>
<accession>A0ABP8DUX6</accession>
<dbReference type="EMBL" id="BAABAT010000076">
    <property type="protein sequence ID" value="GAA4263677.1"/>
    <property type="molecule type" value="Genomic_DNA"/>
</dbReference>
<proteinExistence type="predicted"/>
<gene>
    <name evidence="1" type="ORF">GCM10022255_110390</name>
</gene>
<name>A0ABP8DUX6_9ACTN</name>
<organism evidence="1 2">
    <name type="scientific">Dactylosporangium darangshiense</name>
    <dbReference type="NCBI Taxonomy" id="579108"/>
    <lineage>
        <taxon>Bacteria</taxon>
        <taxon>Bacillati</taxon>
        <taxon>Actinomycetota</taxon>
        <taxon>Actinomycetes</taxon>
        <taxon>Micromonosporales</taxon>
        <taxon>Micromonosporaceae</taxon>
        <taxon>Dactylosporangium</taxon>
    </lineage>
</organism>
<dbReference type="RefSeq" id="WP_345143466.1">
    <property type="nucleotide sequence ID" value="NZ_BAABAT010000076.1"/>
</dbReference>